<evidence type="ECO:0008006" key="2">
    <source>
        <dbReference type="Google" id="ProtNLM"/>
    </source>
</evidence>
<protein>
    <recommendedName>
        <fullName evidence="2">DUF5683 domain-containing protein</fullName>
    </recommendedName>
</protein>
<accession>A0A382ZZ37</accession>
<dbReference type="EMBL" id="UINC01187870">
    <property type="protein sequence ID" value="SVE00817.1"/>
    <property type="molecule type" value="Genomic_DNA"/>
</dbReference>
<dbReference type="AlphaFoldDB" id="A0A382ZZ37"/>
<name>A0A382ZZ37_9ZZZZ</name>
<organism evidence="1">
    <name type="scientific">marine metagenome</name>
    <dbReference type="NCBI Taxonomy" id="408172"/>
    <lineage>
        <taxon>unclassified sequences</taxon>
        <taxon>metagenomes</taxon>
        <taxon>ecological metagenomes</taxon>
    </lineage>
</organism>
<sequence length="147" mass="16850">MTIVGSSTFSNITIKNYIAFASEHAAISSSEKNHKYWVDIGNYDSITDYNDEHLRNREMDDLYPDDKKWSWDWDTDANRKAFEKKRISSDQLKLAATFGIGALVVNHIVSAIDVLYLKRVIADGKLSIKAYQDFEIRSLGYALTLEF</sequence>
<reference evidence="1" key="1">
    <citation type="submission" date="2018-05" db="EMBL/GenBank/DDBJ databases">
        <authorList>
            <person name="Lanie J.A."/>
            <person name="Ng W.-L."/>
            <person name="Kazmierczak K.M."/>
            <person name="Andrzejewski T.M."/>
            <person name="Davidsen T.M."/>
            <person name="Wayne K.J."/>
            <person name="Tettelin H."/>
            <person name="Glass J.I."/>
            <person name="Rusch D."/>
            <person name="Podicherti R."/>
            <person name="Tsui H.-C.T."/>
            <person name="Winkler M.E."/>
        </authorList>
    </citation>
    <scope>NUCLEOTIDE SEQUENCE</scope>
</reference>
<evidence type="ECO:0000313" key="1">
    <source>
        <dbReference type="EMBL" id="SVE00817.1"/>
    </source>
</evidence>
<gene>
    <name evidence="1" type="ORF">METZ01_LOCUS453671</name>
</gene>
<proteinExistence type="predicted"/>